<proteinExistence type="predicted"/>
<dbReference type="PANTHER" id="PTHR34580:SF3">
    <property type="entry name" value="PROTEIN PAFB"/>
    <property type="match status" value="1"/>
</dbReference>
<gene>
    <name evidence="5" type="ORF">ABZ510_29090</name>
</gene>
<dbReference type="Pfam" id="PF13280">
    <property type="entry name" value="WYL"/>
    <property type="match status" value="1"/>
</dbReference>
<dbReference type="SUPFAM" id="SSF46785">
    <property type="entry name" value="Winged helix' DNA-binding domain"/>
    <property type="match status" value="1"/>
</dbReference>
<feature type="domain" description="HTH deoR-type" evidence="4">
    <location>
        <begin position="4"/>
        <end position="69"/>
    </location>
</feature>
<keyword evidence="1" id="KW-0805">Transcription regulation</keyword>
<dbReference type="InterPro" id="IPR001034">
    <property type="entry name" value="DeoR_HTH"/>
</dbReference>
<accession>A0ABV2WYC4</accession>
<dbReference type="InterPro" id="IPR026881">
    <property type="entry name" value="WYL_dom"/>
</dbReference>
<keyword evidence="2" id="KW-0804">Transcription</keyword>
<name>A0ABV2WYC4_9NOCA</name>
<dbReference type="PROSITE" id="PS52050">
    <property type="entry name" value="WYL"/>
    <property type="match status" value="1"/>
</dbReference>
<evidence type="ECO:0000313" key="6">
    <source>
        <dbReference type="Proteomes" id="UP001550628"/>
    </source>
</evidence>
<reference evidence="5 6" key="1">
    <citation type="submission" date="2024-06" db="EMBL/GenBank/DDBJ databases">
        <title>The Natural Products Discovery Center: Release of the First 8490 Sequenced Strains for Exploring Actinobacteria Biosynthetic Diversity.</title>
        <authorList>
            <person name="Kalkreuter E."/>
            <person name="Kautsar S.A."/>
            <person name="Yang D."/>
            <person name="Bader C.D."/>
            <person name="Teijaro C.N."/>
            <person name="Fluegel L."/>
            <person name="Davis C.M."/>
            <person name="Simpson J.R."/>
            <person name="Lauterbach L."/>
            <person name="Steele A.D."/>
            <person name="Gui C."/>
            <person name="Meng S."/>
            <person name="Li G."/>
            <person name="Viehrig K."/>
            <person name="Ye F."/>
            <person name="Su P."/>
            <person name="Kiefer A.F."/>
            <person name="Nichols A."/>
            <person name="Cepeda A.J."/>
            <person name="Yan W."/>
            <person name="Fan B."/>
            <person name="Jiang Y."/>
            <person name="Adhikari A."/>
            <person name="Zheng C.-J."/>
            <person name="Schuster L."/>
            <person name="Cowan T.M."/>
            <person name="Smanski M.J."/>
            <person name="Chevrette M.G."/>
            <person name="De Carvalho L.P.S."/>
            <person name="Shen B."/>
        </authorList>
    </citation>
    <scope>NUCLEOTIDE SEQUENCE [LARGE SCALE GENOMIC DNA]</scope>
    <source>
        <strain evidence="5 6">NPDC019708</strain>
    </source>
</reference>
<comment type="caution">
    <text evidence="5">The sequence shown here is derived from an EMBL/GenBank/DDBJ whole genome shotgun (WGS) entry which is preliminary data.</text>
</comment>
<keyword evidence="6" id="KW-1185">Reference proteome</keyword>
<dbReference type="InterPro" id="IPR028349">
    <property type="entry name" value="PafC-like"/>
</dbReference>
<dbReference type="InterPro" id="IPR013196">
    <property type="entry name" value="HTH_11"/>
</dbReference>
<dbReference type="PROSITE" id="PS51000">
    <property type="entry name" value="HTH_DEOR_2"/>
    <property type="match status" value="1"/>
</dbReference>
<organism evidence="5 6">
    <name type="scientific">Nocardia rhamnosiphila</name>
    <dbReference type="NCBI Taxonomy" id="426716"/>
    <lineage>
        <taxon>Bacteria</taxon>
        <taxon>Bacillati</taxon>
        <taxon>Actinomycetota</taxon>
        <taxon>Actinomycetes</taxon>
        <taxon>Mycobacteriales</taxon>
        <taxon>Nocardiaceae</taxon>
        <taxon>Nocardia</taxon>
    </lineage>
</organism>
<dbReference type="PANTHER" id="PTHR34580">
    <property type="match status" value="1"/>
</dbReference>
<evidence type="ECO:0000259" key="4">
    <source>
        <dbReference type="PROSITE" id="PS51000"/>
    </source>
</evidence>
<protein>
    <submittedName>
        <fullName evidence="5">YafY family protein</fullName>
    </submittedName>
</protein>
<evidence type="ECO:0000256" key="3">
    <source>
        <dbReference type="SAM" id="MobiDB-lite"/>
    </source>
</evidence>
<dbReference type="Pfam" id="PF08279">
    <property type="entry name" value="HTH_11"/>
    <property type="match status" value="1"/>
</dbReference>
<dbReference type="InterPro" id="IPR036388">
    <property type="entry name" value="WH-like_DNA-bd_sf"/>
</dbReference>
<dbReference type="RefSeq" id="WP_356957390.1">
    <property type="nucleotide sequence ID" value="NZ_JBEYBD010000009.1"/>
</dbReference>
<dbReference type="Proteomes" id="UP001550628">
    <property type="component" value="Unassembled WGS sequence"/>
</dbReference>
<dbReference type="EMBL" id="JBEYBF010000029">
    <property type="protein sequence ID" value="MEU1955902.1"/>
    <property type="molecule type" value="Genomic_DNA"/>
</dbReference>
<dbReference type="InterPro" id="IPR036390">
    <property type="entry name" value="WH_DNA-bd_sf"/>
</dbReference>
<evidence type="ECO:0000256" key="1">
    <source>
        <dbReference type="ARBA" id="ARBA00023015"/>
    </source>
</evidence>
<dbReference type="Gene3D" id="1.10.10.10">
    <property type="entry name" value="Winged helix-like DNA-binding domain superfamily/Winged helix DNA-binding domain"/>
    <property type="match status" value="1"/>
</dbReference>
<dbReference type="InterPro" id="IPR051534">
    <property type="entry name" value="CBASS_pafABC_assoc_protein"/>
</dbReference>
<evidence type="ECO:0000256" key="2">
    <source>
        <dbReference type="ARBA" id="ARBA00023163"/>
    </source>
</evidence>
<evidence type="ECO:0000313" key="5">
    <source>
        <dbReference type="EMBL" id="MEU1955902.1"/>
    </source>
</evidence>
<feature type="region of interest" description="Disordered" evidence="3">
    <location>
        <begin position="206"/>
        <end position="230"/>
    </location>
</feature>
<dbReference type="PIRSF" id="PIRSF016838">
    <property type="entry name" value="PafC"/>
    <property type="match status" value="1"/>
</dbReference>
<sequence>MLKTAARLLRLLSLLQSRMDWSGEELAARLGVSGRTVRSDIEKLRDLGYPVAAAPGVGGGYRLGAGAKLPPLLLDDDEAVAVVVGLRTSVGGGVSGMAEASVRALAKFEQVLPPRLRHQVSGMGSAIAAVPSAGPTVDADTLSVIAATIRAGERLRFDYETHRNTPGRREVEPHQLVNWGHRWYLVGWDIDRADWRTFRVDRISPRTPNGPRFTPRPLPDNDASTHVQRGVGQSTWRYTARVLLHAPVEYVRERMPHVGTVEPAGPDRCVAEVGSDTAQMLALYLGLLDVDFDVIEGAELTARLRDLSARFQRAAAGDAPDAGS</sequence>